<comment type="caution">
    <text evidence="3">The sequence shown here is derived from an EMBL/GenBank/DDBJ whole genome shotgun (WGS) entry which is preliminary data.</text>
</comment>
<dbReference type="EMBL" id="BJTG01000003">
    <property type="protein sequence ID" value="GEJ56684.1"/>
    <property type="molecule type" value="Genomic_DNA"/>
</dbReference>
<evidence type="ECO:0000313" key="3">
    <source>
        <dbReference type="EMBL" id="GEJ56684.1"/>
    </source>
</evidence>
<feature type="chain" id="PRO_5029501433" evidence="2">
    <location>
        <begin position="21"/>
        <end position="238"/>
    </location>
</feature>
<dbReference type="Proteomes" id="UP000503640">
    <property type="component" value="Unassembled WGS sequence"/>
</dbReference>
<feature type="compositionally biased region" description="Low complexity" evidence="1">
    <location>
        <begin position="157"/>
        <end position="168"/>
    </location>
</feature>
<feature type="signal peptide" evidence="2">
    <location>
        <begin position="1"/>
        <end position="20"/>
    </location>
</feature>
<protein>
    <submittedName>
        <fullName evidence="3">Uncharacterized protein</fullName>
    </submittedName>
</protein>
<feature type="compositionally biased region" description="Acidic residues" evidence="1">
    <location>
        <begin position="229"/>
        <end position="238"/>
    </location>
</feature>
<gene>
    <name evidence="3" type="ORF">AMYX_14250</name>
</gene>
<accession>A0A7I9VJV2</accession>
<dbReference type="AlphaFoldDB" id="A0A7I9VJV2"/>
<evidence type="ECO:0000256" key="2">
    <source>
        <dbReference type="SAM" id="SignalP"/>
    </source>
</evidence>
<dbReference type="RefSeq" id="WP_176064170.1">
    <property type="nucleotide sequence ID" value="NZ_BJTG01000003.1"/>
</dbReference>
<dbReference type="Gene3D" id="1.20.120.1490">
    <property type="match status" value="1"/>
</dbReference>
<evidence type="ECO:0000313" key="4">
    <source>
        <dbReference type="Proteomes" id="UP000503640"/>
    </source>
</evidence>
<evidence type="ECO:0000256" key="1">
    <source>
        <dbReference type="SAM" id="MobiDB-lite"/>
    </source>
</evidence>
<feature type="compositionally biased region" description="Pro residues" evidence="1">
    <location>
        <begin position="169"/>
        <end position="192"/>
    </location>
</feature>
<feature type="compositionally biased region" description="Low complexity" evidence="1">
    <location>
        <begin position="217"/>
        <end position="228"/>
    </location>
</feature>
<keyword evidence="4" id="KW-1185">Reference proteome</keyword>
<feature type="region of interest" description="Disordered" evidence="1">
    <location>
        <begin position="145"/>
        <end position="238"/>
    </location>
</feature>
<sequence>MPTRSLTLAAALLLPALALAAPPRPPPAGAGDIADRAEQVKRQRLTRALGLAEALDLDEAGALKLRDTLAKHDEKRAPLQRQLQESLRTLRAAARGEGSQAAQVDGAVQRLAEVRAKLAQLDGELLGEVTRGATPARKARAALFLARPPSRPPPGAGPTAGAAAGPRAAAPPGPRGYPPRPPPSYTPAPPGVPSQGPAPMGPPDEIEPPHAPPPGGAPAAPAPGVAGPEAEDWFSDSP</sequence>
<name>A0A7I9VJV2_9BACT</name>
<reference evidence="4" key="1">
    <citation type="journal article" date="2020" name="Appl. Environ. Microbiol.">
        <title>Diazotrophic Anaeromyxobacter Isolates from Soils.</title>
        <authorList>
            <person name="Masuda Y."/>
            <person name="Yamanaka H."/>
            <person name="Xu Z.X."/>
            <person name="Shiratori Y."/>
            <person name="Aono T."/>
            <person name="Amachi S."/>
            <person name="Senoo K."/>
            <person name="Itoh H."/>
        </authorList>
    </citation>
    <scope>NUCLEOTIDE SEQUENCE [LARGE SCALE GENOMIC DNA]</scope>
    <source>
        <strain evidence="4">R267</strain>
    </source>
</reference>
<organism evidence="3 4">
    <name type="scientific">Anaeromyxobacter diazotrophicus</name>
    <dbReference type="NCBI Taxonomy" id="2590199"/>
    <lineage>
        <taxon>Bacteria</taxon>
        <taxon>Pseudomonadati</taxon>
        <taxon>Myxococcota</taxon>
        <taxon>Myxococcia</taxon>
        <taxon>Myxococcales</taxon>
        <taxon>Cystobacterineae</taxon>
        <taxon>Anaeromyxobacteraceae</taxon>
        <taxon>Anaeromyxobacter</taxon>
    </lineage>
</organism>
<keyword evidence="2" id="KW-0732">Signal</keyword>
<proteinExistence type="predicted"/>